<accession>C1MX80</accession>
<dbReference type="GeneID" id="9686084"/>
<dbReference type="RefSeq" id="XP_003060349.1">
    <property type="nucleotide sequence ID" value="XM_003060303.1"/>
</dbReference>
<evidence type="ECO:0000313" key="2">
    <source>
        <dbReference type="EMBL" id="EEH55118.1"/>
    </source>
</evidence>
<feature type="region of interest" description="Disordered" evidence="1">
    <location>
        <begin position="79"/>
        <end position="124"/>
    </location>
</feature>
<evidence type="ECO:0000313" key="3">
    <source>
        <dbReference type="Proteomes" id="UP000001876"/>
    </source>
</evidence>
<feature type="compositionally biased region" description="Pro residues" evidence="1">
    <location>
        <begin position="93"/>
        <end position="102"/>
    </location>
</feature>
<dbReference type="EMBL" id="GG663742">
    <property type="protein sequence ID" value="EEH55118.1"/>
    <property type="molecule type" value="Genomic_DNA"/>
</dbReference>
<dbReference type="KEGG" id="mpp:MICPUCDRAFT_60060"/>
<dbReference type="OrthoDB" id="10504319at2759"/>
<feature type="compositionally biased region" description="Basic and acidic residues" evidence="1">
    <location>
        <begin position="1"/>
        <end position="11"/>
    </location>
</feature>
<feature type="compositionally biased region" description="Pro residues" evidence="1">
    <location>
        <begin position="112"/>
        <end position="124"/>
    </location>
</feature>
<sequence length="124" mass="13689">MADAGDRHNADDVPDDDELLEPWQRVMRENARKAKVERFVELLRGILGPDELTNLAALVRDMDAKHRQKVAMKRWSEEERARELEDAAAPGVVAPPRPPPSFGIPGMHAPGVAPPVPPPRPPPS</sequence>
<reference evidence="2 3" key="1">
    <citation type="journal article" date="2009" name="Science">
        <title>Green evolution and dynamic adaptations revealed by genomes of the marine picoeukaryotes Micromonas.</title>
        <authorList>
            <person name="Worden A.Z."/>
            <person name="Lee J.H."/>
            <person name="Mock T."/>
            <person name="Rouze P."/>
            <person name="Simmons M.P."/>
            <person name="Aerts A.L."/>
            <person name="Allen A.E."/>
            <person name="Cuvelier M.L."/>
            <person name="Derelle E."/>
            <person name="Everett M.V."/>
            <person name="Foulon E."/>
            <person name="Grimwood J."/>
            <person name="Gundlach H."/>
            <person name="Henrissat B."/>
            <person name="Napoli C."/>
            <person name="McDonald S.M."/>
            <person name="Parker M.S."/>
            <person name="Rombauts S."/>
            <person name="Salamov A."/>
            <person name="Von Dassow P."/>
            <person name="Badger J.H."/>
            <person name="Coutinho P.M."/>
            <person name="Demir E."/>
            <person name="Dubchak I."/>
            <person name="Gentemann C."/>
            <person name="Eikrem W."/>
            <person name="Gready J.E."/>
            <person name="John U."/>
            <person name="Lanier W."/>
            <person name="Lindquist E.A."/>
            <person name="Lucas S."/>
            <person name="Mayer K.F."/>
            <person name="Moreau H."/>
            <person name="Not F."/>
            <person name="Otillar R."/>
            <person name="Panaud O."/>
            <person name="Pangilinan J."/>
            <person name="Paulsen I."/>
            <person name="Piegu B."/>
            <person name="Poliakov A."/>
            <person name="Robbens S."/>
            <person name="Schmutz J."/>
            <person name="Toulza E."/>
            <person name="Wyss T."/>
            <person name="Zelensky A."/>
            <person name="Zhou K."/>
            <person name="Armbrust E.V."/>
            <person name="Bhattacharya D."/>
            <person name="Goodenough U.W."/>
            <person name="Van de Peer Y."/>
            <person name="Grigoriev I.V."/>
        </authorList>
    </citation>
    <scope>NUCLEOTIDE SEQUENCE [LARGE SCALE GENOMIC DNA]</scope>
    <source>
        <strain evidence="2 3">CCMP1545</strain>
    </source>
</reference>
<proteinExistence type="predicted"/>
<evidence type="ECO:0000256" key="1">
    <source>
        <dbReference type="SAM" id="MobiDB-lite"/>
    </source>
</evidence>
<organism evidence="3">
    <name type="scientific">Micromonas pusilla (strain CCMP1545)</name>
    <name type="common">Picoplanktonic green alga</name>
    <dbReference type="NCBI Taxonomy" id="564608"/>
    <lineage>
        <taxon>Eukaryota</taxon>
        <taxon>Viridiplantae</taxon>
        <taxon>Chlorophyta</taxon>
        <taxon>Mamiellophyceae</taxon>
        <taxon>Mamiellales</taxon>
        <taxon>Mamiellaceae</taxon>
        <taxon>Micromonas</taxon>
    </lineage>
</organism>
<protein>
    <submittedName>
        <fullName evidence="2">Predicted protein</fullName>
    </submittedName>
</protein>
<dbReference type="OMA" id="GSSYDWI"/>
<feature type="region of interest" description="Disordered" evidence="1">
    <location>
        <begin position="1"/>
        <end position="20"/>
    </location>
</feature>
<dbReference type="AlphaFoldDB" id="C1MX80"/>
<dbReference type="Proteomes" id="UP000001876">
    <property type="component" value="Unassembled WGS sequence"/>
</dbReference>
<keyword evidence="3" id="KW-1185">Reference proteome</keyword>
<gene>
    <name evidence="2" type="ORF">MICPUCDRAFT_60060</name>
</gene>
<name>C1MX80_MICPC</name>